<protein>
    <recommendedName>
        <fullName evidence="6">Peptidase</fullName>
    </recommendedName>
</protein>
<evidence type="ECO:0000256" key="3">
    <source>
        <dbReference type="SAM" id="SignalP"/>
    </source>
</evidence>
<gene>
    <name evidence="4" type="ORF">BIV24_04935</name>
</gene>
<evidence type="ECO:0000313" key="4">
    <source>
        <dbReference type="EMBL" id="OIJ99123.1"/>
    </source>
</evidence>
<dbReference type="InterPro" id="IPR006311">
    <property type="entry name" value="TAT_signal"/>
</dbReference>
<keyword evidence="3" id="KW-0732">Signal</keyword>
<dbReference type="OrthoDB" id="4333582at2"/>
<comment type="caution">
    <text evidence="4">The sequence shown here is derived from an EMBL/GenBank/DDBJ whole genome shotgun (WGS) entry which is preliminary data.</text>
</comment>
<dbReference type="EMBL" id="MLYP01000010">
    <property type="protein sequence ID" value="OIJ99123.1"/>
    <property type="molecule type" value="Genomic_DNA"/>
</dbReference>
<evidence type="ECO:0000256" key="1">
    <source>
        <dbReference type="SAM" id="MobiDB-lite"/>
    </source>
</evidence>
<keyword evidence="2" id="KW-0812">Transmembrane</keyword>
<keyword evidence="5" id="KW-1185">Reference proteome</keyword>
<organism evidence="4 5">
    <name type="scientific">Streptomyces colonosanans</name>
    <dbReference type="NCBI Taxonomy" id="1428652"/>
    <lineage>
        <taxon>Bacteria</taxon>
        <taxon>Bacillati</taxon>
        <taxon>Actinomycetota</taxon>
        <taxon>Actinomycetes</taxon>
        <taxon>Kitasatosporales</taxon>
        <taxon>Streptomycetaceae</taxon>
        <taxon>Streptomyces</taxon>
    </lineage>
</organism>
<dbReference type="PROSITE" id="PS51318">
    <property type="entry name" value="TAT"/>
    <property type="match status" value="1"/>
</dbReference>
<evidence type="ECO:0000256" key="2">
    <source>
        <dbReference type="SAM" id="Phobius"/>
    </source>
</evidence>
<proteinExistence type="predicted"/>
<feature type="chain" id="PRO_5010366463" description="Peptidase" evidence="3">
    <location>
        <begin position="30"/>
        <end position="341"/>
    </location>
</feature>
<keyword evidence="2" id="KW-0472">Membrane</keyword>
<dbReference type="NCBIfam" id="TIGR01167">
    <property type="entry name" value="LPXTG_anchor"/>
    <property type="match status" value="1"/>
</dbReference>
<evidence type="ECO:0008006" key="6">
    <source>
        <dbReference type="Google" id="ProtNLM"/>
    </source>
</evidence>
<feature type="region of interest" description="Disordered" evidence="1">
    <location>
        <begin position="268"/>
        <end position="294"/>
    </location>
</feature>
<evidence type="ECO:0000313" key="5">
    <source>
        <dbReference type="Proteomes" id="UP000179935"/>
    </source>
</evidence>
<dbReference type="RefSeq" id="WP_071364909.1">
    <property type="nucleotide sequence ID" value="NZ_MLYP01000010.1"/>
</dbReference>
<dbReference type="NCBIfam" id="NF041528">
    <property type="entry name" value="strep_LAETG"/>
    <property type="match status" value="1"/>
</dbReference>
<reference evidence="4 5" key="1">
    <citation type="submission" date="2016-10" db="EMBL/GenBank/DDBJ databases">
        <title>Genome sequence of Streptomyces sp. MUSC 93.</title>
        <authorList>
            <person name="Lee L.-H."/>
            <person name="Ser H.-L."/>
            <person name="Law J.W.-F."/>
        </authorList>
    </citation>
    <scope>NUCLEOTIDE SEQUENCE [LARGE SCALE GENOMIC DNA]</scope>
    <source>
        <strain evidence="4 5">MUSC 93</strain>
    </source>
</reference>
<dbReference type="AlphaFoldDB" id="A0A1S2PZB6"/>
<name>A0A1S2PZB6_9ACTN</name>
<feature type="compositionally biased region" description="Acidic residues" evidence="1">
    <location>
        <begin position="107"/>
        <end position="119"/>
    </location>
</feature>
<feature type="compositionally biased region" description="Low complexity" evidence="1">
    <location>
        <begin position="40"/>
        <end position="106"/>
    </location>
</feature>
<dbReference type="Proteomes" id="UP000179935">
    <property type="component" value="Unassembled WGS sequence"/>
</dbReference>
<keyword evidence="2" id="KW-1133">Transmembrane helix</keyword>
<sequence length="341" mass="34549">MKLRRALAAAAATAAIAPLALLSAPAAFADDTETPSASVTESAPEQPTTPEPENSTTPPAENTESTTPAATSPAPETSAPESTAPTATPSASATTSAKPTSTASPEPTDEPTEPSGICEEDDATYKSKLNTTINGLPGKIVAGSGWHPFTLTVKNPTKSAAQDVIFYAGVGPNDENAQNPFKASQVQLQAKVDGVWVDIEDEGYSVGFLDLSDVGAGKTVNYQLRLNVKANAPIGTGLTIGGGVYFDEEAECLGADEAHYIIEIVKGGTDTDGTRPQEGGKVPVPTGKPNQTNTQQVTGTLASTGSSSMLPTIALIGGVAVVAGGGAVFAVRRRKTGGVAA</sequence>
<accession>A0A1S2PZB6</accession>
<feature type="region of interest" description="Disordered" evidence="1">
    <location>
        <begin position="30"/>
        <end position="119"/>
    </location>
</feature>
<feature type="signal peptide" evidence="3">
    <location>
        <begin position="1"/>
        <end position="29"/>
    </location>
</feature>
<feature type="transmembrane region" description="Helical" evidence="2">
    <location>
        <begin position="309"/>
        <end position="331"/>
    </location>
</feature>